<sequence>MFRKLVVFSVVAVILSVLTHEVLGWQYSTFQFPYFTYRWCRRYKDKICDVVNFKDMTGADIPMYCGDGQCGGVEYSVIERMYKDNDKRRSSDLYSDWDKCCATQHMFVEMPEYLQNTDGQNRTLVHFPEKGQYQAVHIGTCDTTPMECDDCRQIKKLVMLLVIDPSPTCWPPLMYDVFEVDGYCSCTNLGS</sequence>
<organism evidence="2 3">
    <name type="scientific">Pinctada imbricata</name>
    <name type="common">Atlantic pearl-oyster</name>
    <name type="synonym">Pinctada martensii</name>
    <dbReference type="NCBI Taxonomy" id="66713"/>
    <lineage>
        <taxon>Eukaryota</taxon>
        <taxon>Metazoa</taxon>
        <taxon>Spiralia</taxon>
        <taxon>Lophotrochozoa</taxon>
        <taxon>Mollusca</taxon>
        <taxon>Bivalvia</taxon>
        <taxon>Autobranchia</taxon>
        <taxon>Pteriomorphia</taxon>
        <taxon>Pterioida</taxon>
        <taxon>Pterioidea</taxon>
        <taxon>Pteriidae</taxon>
        <taxon>Pinctada</taxon>
    </lineage>
</organism>
<reference evidence="2" key="1">
    <citation type="submission" date="2019-08" db="EMBL/GenBank/DDBJ databases">
        <title>The improved chromosome-level genome for the pearl oyster Pinctada fucata martensii using PacBio sequencing and Hi-C.</title>
        <authorList>
            <person name="Zheng Z."/>
        </authorList>
    </citation>
    <scope>NUCLEOTIDE SEQUENCE</scope>
    <source>
        <strain evidence="2">ZZ-2019</strain>
        <tissue evidence="2">Adductor muscle</tissue>
    </source>
</reference>
<evidence type="ECO:0000313" key="2">
    <source>
        <dbReference type="EMBL" id="KAK3099022.1"/>
    </source>
</evidence>
<proteinExistence type="predicted"/>
<feature type="signal peptide" evidence="1">
    <location>
        <begin position="1"/>
        <end position="24"/>
    </location>
</feature>
<dbReference type="SUPFAM" id="SSF57501">
    <property type="entry name" value="Cystine-knot cytokines"/>
    <property type="match status" value="1"/>
</dbReference>
<dbReference type="EMBL" id="VSWD01000007">
    <property type="protein sequence ID" value="KAK3099022.1"/>
    <property type="molecule type" value="Genomic_DNA"/>
</dbReference>
<dbReference type="AlphaFoldDB" id="A0AA88YGL0"/>
<protein>
    <submittedName>
        <fullName evidence="2">Uncharacterized protein</fullName>
    </submittedName>
</protein>
<feature type="chain" id="PRO_5041729999" evidence="1">
    <location>
        <begin position="25"/>
        <end position="191"/>
    </location>
</feature>
<comment type="caution">
    <text evidence="2">The sequence shown here is derived from an EMBL/GenBank/DDBJ whole genome shotgun (WGS) entry which is preliminary data.</text>
</comment>
<dbReference type="InterPro" id="IPR029034">
    <property type="entry name" value="Cystine-knot_cytokine"/>
</dbReference>
<keyword evidence="1" id="KW-0732">Signal</keyword>
<name>A0AA88YGL0_PINIB</name>
<evidence type="ECO:0000313" key="3">
    <source>
        <dbReference type="Proteomes" id="UP001186944"/>
    </source>
</evidence>
<evidence type="ECO:0000256" key="1">
    <source>
        <dbReference type="SAM" id="SignalP"/>
    </source>
</evidence>
<gene>
    <name evidence="2" type="ORF">FSP39_025338</name>
</gene>
<accession>A0AA88YGL0</accession>
<keyword evidence="3" id="KW-1185">Reference proteome</keyword>
<dbReference type="Proteomes" id="UP001186944">
    <property type="component" value="Unassembled WGS sequence"/>
</dbReference>